<sequence>MQQIPLGQSSDGQGRKAAIQKMMPQHGNENSERSDKEERVVRACKTCRRRKVRCSGDTPRCASCERGNLVCVYDLARRDRLGEATRLNKNLVNLLKDLQGRVNEGDRKIISQTLNDVEDDLVSLGSLRSVKTTRKRPREHSATGQDEKHSDHGEAFVTASVGSNEDLDFLDEDLMRDTHARETGYVGQNSEVQWLRSVQRQAERGNSDPYGQRYGPPGTSLEAIDERSDALHERRQNARPGSMQHITDSTFYLDSDDIEIDVAVDPRDMPSPEIAEKLFACYMDTVHSTFPLMPASFEDQFRRYIQASRHGNPFFVPDSWRATMNLLFAIGAKYSHLIGAEWRGDERDHLIYMTRAVQLLGLRDTLTFLAAPSLDRIQATGTLAFYFLVIGRYVQTKIAELLKELEGWVQTALPPEDARPSTWSQRPDLNRERFLLRIYYWSTKVLITRPCLCRIERRISTESSKSMNFNTDTAETCVEAARQMSMLFPEEPDPGFIYSQGPWWDVVHLIMQALAVLLLEMTYEGKHLKGEKADILSCIKKMIRWLRAMKVKDPVAARAHNIVYKILNTCAPALREQVKELIADDSNWTPDPTQAARSGASSTLQPQSTSWGMPSGAGYPEGIPPNYPPSLSYDHLVDPQLQYSIPTQQPTPSAFGNPFYTSFDQGAPIVEMQHLWWHSAPSSNLDWDAFGMNLSQQQRMHHQMGQGDTMEQQDEGGAFPEPPN</sequence>
<evidence type="ECO:0000259" key="3">
    <source>
        <dbReference type="PROSITE" id="PS50048"/>
    </source>
</evidence>
<evidence type="ECO:0000313" key="4">
    <source>
        <dbReference type="EMBL" id="KAL1794215.1"/>
    </source>
</evidence>
<name>A0ABR3UCZ7_9PLEO</name>
<dbReference type="PANTHER" id="PTHR47654">
    <property type="entry name" value="ZN(II)2CYS6 TRANSCRIPTION FACTOR (EUROFUNG)-RELATED"/>
    <property type="match status" value="1"/>
</dbReference>
<dbReference type="CDD" id="cd12148">
    <property type="entry name" value="fungal_TF_MHR"/>
    <property type="match status" value="1"/>
</dbReference>
<feature type="region of interest" description="Disordered" evidence="2">
    <location>
        <begin position="585"/>
        <end position="623"/>
    </location>
</feature>
<feature type="domain" description="Zn(2)-C6 fungal-type" evidence="3">
    <location>
        <begin position="43"/>
        <end position="73"/>
    </location>
</feature>
<dbReference type="PROSITE" id="PS50048">
    <property type="entry name" value="ZN2_CY6_FUNGAL_2"/>
    <property type="match status" value="1"/>
</dbReference>
<dbReference type="InterPro" id="IPR001138">
    <property type="entry name" value="Zn2Cys6_DnaBD"/>
</dbReference>
<protein>
    <recommendedName>
        <fullName evidence="3">Zn(2)-C6 fungal-type domain-containing protein</fullName>
    </recommendedName>
</protein>
<feature type="compositionally biased region" description="Polar residues" evidence="2">
    <location>
        <begin position="586"/>
        <end position="612"/>
    </location>
</feature>
<gene>
    <name evidence="4" type="ORF">ACET3X_007636</name>
</gene>
<dbReference type="GeneID" id="96087958"/>
<proteinExistence type="predicted"/>
<feature type="compositionally biased region" description="Basic and acidic residues" evidence="2">
    <location>
        <begin position="29"/>
        <end position="38"/>
    </location>
</feature>
<dbReference type="Pfam" id="PF00172">
    <property type="entry name" value="Zn_clus"/>
    <property type="match status" value="1"/>
</dbReference>
<dbReference type="InterPro" id="IPR053230">
    <property type="entry name" value="Trans_reg_galc"/>
</dbReference>
<dbReference type="InterPro" id="IPR036864">
    <property type="entry name" value="Zn2-C6_fun-type_DNA-bd_sf"/>
</dbReference>
<evidence type="ECO:0000256" key="1">
    <source>
        <dbReference type="ARBA" id="ARBA00023242"/>
    </source>
</evidence>
<comment type="caution">
    <text evidence="4">The sequence shown here is derived from an EMBL/GenBank/DDBJ whole genome shotgun (WGS) entry which is preliminary data.</text>
</comment>
<dbReference type="SUPFAM" id="SSF57701">
    <property type="entry name" value="Zn2/Cys6 DNA-binding domain"/>
    <property type="match status" value="1"/>
</dbReference>
<dbReference type="CDD" id="cd00067">
    <property type="entry name" value="GAL4"/>
    <property type="match status" value="1"/>
</dbReference>
<keyword evidence="5" id="KW-1185">Reference proteome</keyword>
<dbReference type="Gene3D" id="4.10.240.10">
    <property type="entry name" value="Zn(2)-C6 fungal-type DNA-binding domain"/>
    <property type="match status" value="1"/>
</dbReference>
<feature type="compositionally biased region" description="Basic and acidic residues" evidence="2">
    <location>
        <begin position="139"/>
        <end position="152"/>
    </location>
</feature>
<evidence type="ECO:0000256" key="2">
    <source>
        <dbReference type="SAM" id="MobiDB-lite"/>
    </source>
</evidence>
<organism evidence="4 5">
    <name type="scientific">Alternaria dauci</name>
    <dbReference type="NCBI Taxonomy" id="48095"/>
    <lineage>
        <taxon>Eukaryota</taxon>
        <taxon>Fungi</taxon>
        <taxon>Dikarya</taxon>
        <taxon>Ascomycota</taxon>
        <taxon>Pezizomycotina</taxon>
        <taxon>Dothideomycetes</taxon>
        <taxon>Pleosporomycetidae</taxon>
        <taxon>Pleosporales</taxon>
        <taxon>Pleosporineae</taxon>
        <taxon>Pleosporaceae</taxon>
        <taxon>Alternaria</taxon>
        <taxon>Alternaria sect. Porri</taxon>
    </lineage>
</organism>
<evidence type="ECO:0000313" key="5">
    <source>
        <dbReference type="Proteomes" id="UP001578633"/>
    </source>
</evidence>
<accession>A0ABR3UCZ7</accession>
<dbReference type="Proteomes" id="UP001578633">
    <property type="component" value="Chromosome 7"/>
</dbReference>
<feature type="region of interest" description="Disordered" evidence="2">
    <location>
        <begin position="128"/>
        <end position="152"/>
    </location>
</feature>
<dbReference type="PANTHER" id="PTHR47654:SF5">
    <property type="entry name" value="TRANSCRIPTION FACTOR DOMAIN-CONTAINING PROTEIN"/>
    <property type="match status" value="1"/>
</dbReference>
<dbReference type="PROSITE" id="PS00463">
    <property type="entry name" value="ZN2_CY6_FUNGAL_1"/>
    <property type="match status" value="1"/>
</dbReference>
<dbReference type="SMART" id="SM00066">
    <property type="entry name" value="GAL4"/>
    <property type="match status" value="1"/>
</dbReference>
<feature type="region of interest" description="Disordered" evidence="2">
    <location>
        <begin position="199"/>
        <end position="222"/>
    </location>
</feature>
<feature type="compositionally biased region" description="Polar residues" evidence="2">
    <location>
        <begin position="1"/>
        <end position="12"/>
    </location>
</feature>
<reference evidence="4 5" key="1">
    <citation type="submission" date="2024-09" db="EMBL/GenBank/DDBJ databases">
        <title>T2T genomes of carrot and Alternaria dauci and their utility for understanding host-pathogen interaction during carrot leaf blight disease.</title>
        <authorList>
            <person name="Liu W."/>
            <person name="Xu S."/>
            <person name="Ou C."/>
            <person name="Liu X."/>
            <person name="Zhuang F."/>
            <person name="Deng X.W."/>
        </authorList>
    </citation>
    <scope>NUCLEOTIDE SEQUENCE [LARGE SCALE GENOMIC DNA]</scope>
    <source>
        <strain evidence="4 5">A2016</strain>
    </source>
</reference>
<feature type="region of interest" description="Disordered" evidence="2">
    <location>
        <begin position="1"/>
        <end position="38"/>
    </location>
</feature>
<dbReference type="RefSeq" id="XP_069304799.1">
    <property type="nucleotide sequence ID" value="XM_069453804.1"/>
</dbReference>
<feature type="region of interest" description="Disordered" evidence="2">
    <location>
        <begin position="699"/>
        <end position="724"/>
    </location>
</feature>
<keyword evidence="1" id="KW-0539">Nucleus</keyword>
<dbReference type="EMBL" id="JBHGVX010000007">
    <property type="protein sequence ID" value="KAL1794215.1"/>
    <property type="molecule type" value="Genomic_DNA"/>
</dbReference>